<feature type="region of interest" description="Disordered" evidence="1">
    <location>
        <begin position="208"/>
        <end position="228"/>
    </location>
</feature>
<sequence length="290" mass="32494">MLNLFSFQQQVFSADLRRTRLKTYLMSEKKNESHPTSKIVYLTRPPSDLAPYVYSFNDPFLLYFLHKAQMFSPGHACYPRKDETFLLCVTDTSTFRRGCGRRWTSLKQHPRSCTEPLTEIGNGSGVSTPSTTNTSPLPATAGEGARKSNWQVIEHFSSKDKGSLSSSLIAHEPQTSSLFSEQQLKSSLIPKPEKGYKNEFTCMHVGSVSRTPPAKENGSAPNSSPELEGHEVEAELLVSSVPKQSAGFFGKLLRLIKKLFRLGMTPVQPILTSCSEFKWMGELKELLFKF</sequence>
<gene>
    <name evidence="2" type="ORF">GEV33_014446</name>
</gene>
<evidence type="ECO:0000313" key="3">
    <source>
        <dbReference type="Proteomes" id="UP000719412"/>
    </source>
</evidence>
<keyword evidence="3" id="KW-1185">Reference proteome</keyword>
<name>A0A8J6GY99_TENMO</name>
<dbReference type="Proteomes" id="UP000719412">
    <property type="component" value="Unassembled WGS sequence"/>
</dbReference>
<reference evidence="2" key="2">
    <citation type="submission" date="2021-08" db="EMBL/GenBank/DDBJ databases">
        <authorList>
            <person name="Eriksson T."/>
        </authorList>
    </citation>
    <scope>NUCLEOTIDE SEQUENCE</scope>
    <source>
        <strain evidence="2">Stoneville</strain>
        <tissue evidence="2">Whole head</tissue>
    </source>
</reference>
<protein>
    <submittedName>
        <fullName evidence="2">Uncharacterized protein</fullName>
    </submittedName>
</protein>
<evidence type="ECO:0000313" key="2">
    <source>
        <dbReference type="EMBL" id="KAH0808345.1"/>
    </source>
</evidence>
<feature type="compositionally biased region" description="Low complexity" evidence="1">
    <location>
        <begin position="125"/>
        <end position="136"/>
    </location>
</feature>
<dbReference type="AlphaFoldDB" id="A0A8J6GY99"/>
<evidence type="ECO:0000256" key="1">
    <source>
        <dbReference type="SAM" id="MobiDB-lite"/>
    </source>
</evidence>
<reference evidence="2" key="1">
    <citation type="journal article" date="2020" name="J Insects Food Feed">
        <title>The yellow mealworm (Tenebrio molitor) genome: a resource for the emerging insects as food and feed industry.</title>
        <authorList>
            <person name="Eriksson T."/>
            <person name="Andere A."/>
            <person name="Kelstrup H."/>
            <person name="Emery V."/>
            <person name="Picard C."/>
        </authorList>
    </citation>
    <scope>NUCLEOTIDE SEQUENCE</scope>
    <source>
        <strain evidence="2">Stoneville</strain>
        <tissue evidence="2">Whole head</tissue>
    </source>
</reference>
<accession>A0A8J6GY99</accession>
<feature type="region of interest" description="Disordered" evidence="1">
    <location>
        <begin position="114"/>
        <end position="144"/>
    </location>
</feature>
<organism evidence="2 3">
    <name type="scientific">Tenebrio molitor</name>
    <name type="common">Yellow mealworm beetle</name>
    <dbReference type="NCBI Taxonomy" id="7067"/>
    <lineage>
        <taxon>Eukaryota</taxon>
        <taxon>Metazoa</taxon>
        <taxon>Ecdysozoa</taxon>
        <taxon>Arthropoda</taxon>
        <taxon>Hexapoda</taxon>
        <taxon>Insecta</taxon>
        <taxon>Pterygota</taxon>
        <taxon>Neoptera</taxon>
        <taxon>Endopterygota</taxon>
        <taxon>Coleoptera</taxon>
        <taxon>Polyphaga</taxon>
        <taxon>Cucujiformia</taxon>
        <taxon>Tenebrionidae</taxon>
        <taxon>Tenebrio</taxon>
    </lineage>
</organism>
<dbReference type="EMBL" id="JABDTM020028830">
    <property type="protein sequence ID" value="KAH0808345.1"/>
    <property type="molecule type" value="Genomic_DNA"/>
</dbReference>
<proteinExistence type="predicted"/>
<comment type="caution">
    <text evidence="2">The sequence shown here is derived from an EMBL/GenBank/DDBJ whole genome shotgun (WGS) entry which is preliminary data.</text>
</comment>